<keyword evidence="3" id="KW-1185">Reference proteome</keyword>
<dbReference type="Proteomes" id="UP000775547">
    <property type="component" value="Unassembled WGS sequence"/>
</dbReference>
<dbReference type="Pfam" id="PF13455">
    <property type="entry name" value="MUG113"/>
    <property type="match status" value="1"/>
</dbReference>
<dbReference type="OrthoDB" id="2417614at2759"/>
<protein>
    <recommendedName>
        <fullName evidence="4">DUF1766-domain-containing protein</fullName>
    </recommendedName>
</protein>
<proteinExistence type="predicted"/>
<evidence type="ECO:0008006" key="4">
    <source>
        <dbReference type="Google" id="ProtNLM"/>
    </source>
</evidence>
<name>A0A9P7KCC2_9AGAR</name>
<dbReference type="PANTHER" id="PTHR28094">
    <property type="entry name" value="MEIOTICALLY UP-REGULATED GENE 113 PROTEIN"/>
    <property type="match status" value="1"/>
</dbReference>
<accession>A0A9P7KCC2</accession>
<comment type="caution">
    <text evidence="2">The sequence shown here is derived from an EMBL/GenBank/DDBJ whole genome shotgun (WGS) entry which is preliminary data.</text>
</comment>
<feature type="compositionally biased region" description="Polar residues" evidence="1">
    <location>
        <begin position="65"/>
        <end position="102"/>
    </location>
</feature>
<dbReference type="AlphaFoldDB" id="A0A9P7KCC2"/>
<feature type="region of interest" description="Disordered" evidence="1">
    <location>
        <begin position="1"/>
        <end position="44"/>
    </location>
</feature>
<evidence type="ECO:0000313" key="3">
    <source>
        <dbReference type="Proteomes" id="UP000775547"/>
    </source>
</evidence>
<reference evidence="2" key="2">
    <citation type="submission" date="2021-10" db="EMBL/GenBank/DDBJ databases">
        <title>Phylogenomics reveals ancestral predisposition of the termite-cultivated fungus Termitomyces towards a domesticated lifestyle.</title>
        <authorList>
            <person name="Auxier B."/>
            <person name="Grum-Grzhimaylo A."/>
            <person name="Cardenas M.E."/>
            <person name="Lodge J.D."/>
            <person name="Laessoe T."/>
            <person name="Pedersen O."/>
            <person name="Smith M.E."/>
            <person name="Kuyper T.W."/>
            <person name="Franco-Molano E.A."/>
            <person name="Baroni T.J."/>
            <person name="Aanen D.K."/>
        </authorList>
    </citation>
    <scope>NUCLEOTIDE SEQUENCE</scope>
    <source>
        <strain evidence="2">AP01</strain>
        <tissue evidence="2">Mycelium</tissue>
    </source>
</reference>
<evidence type="ECO:0000313" key="2">
    <source>
        <dbReference type="EMBL" id="KAG5646691.1"/>
    </source>
</evidence>
<reference evidence="2" key="1">
    <citation type="submission" date="2020-07" db="EMBL/GenBank/DDBJ databases">
        <authorList>
            <person name="Nieuwenhuis M."/>
            <person name="Van De Peppel L.J.J."/>
        </authorList>
    </citation>
    <scope>NUCLEOTIDE SEQUENCE</scope>
    <source>
        <strain evidence="2">AP01</strain>
        <tissue evidence="2">Mycelium</tissue>
    </source>
</reference>
<dbReference type="PANTHER" id="PTHR28094:SF1">
    <property type="entry name" value="MEIOTICALLY UP-REGULATED GENE 113 PROTEIN"/>
    <property type="match status" value="1"/>
</dbReference>
<feature type="compositionally biased region" description="Low complexity" evidence="1">
    <location>
        <begin position="107"/>
        <end position="122"/>
    </location>
</feature>
<feature type="region of interest" description="Disordered" evidence="1">
    <location>
        <begin position="60"/>
        <end position="132"/>
    </location>
</feature>
<feature type="region of interest" description="Disordered" evidence="1">
    <location>
        <begin position="137"/>
        <end position="156"/>
    </location>
</feature>
<sequence>MSSTKGKAKRFLHKLIDSFDSSNNQHESPPKPPPKLTEGNANSATKVYIPDAELMALGLRPAGQPSFNPTRPHSTPVLSSTSKVSSGTAPSSGAQLSGSAPSKPQRSRASSTPTTPSDRTIPGPRCQCSGVTKAGKRCTRQVKSSPASVQAQKDAEDEDSPIEVFCFQHTKELLGPSGYYGRKDGKWVKFEEWIPTYLQPDTQVALRIEMEKARSQSDVPGYIYTFEIRDPDAMNTVKLKVGRAVNLVKRIDQWGKQCGTKEQVLRGWFPGTVEPDDNPGPGSLMKGRVKAGEKGSWCHRMGKLFYQPFLLSYALTPHSIERLVHLELADLAATSVYLDPAWPNIKTHPRTSTSSSATTPPKNEACEDCGSIHKEIFEFERLAGRYKGKEWESIVQPVVQRWGTFVRLYV</sequence>
<dbReference type="InterPro" id="IPR053006">
    <property type="entry name" value="Meiosis_regulatory"/>
</dbReference>
<evidence type="ECO:0000256" key="1">
    <source>
        <dbReference type="SAM" id="MobiDB-lite"/>
    </source>
</evidence>
<organism evidence="2 3">
    <name type="scientific">Asterophora parasitica</name>
    <dbReference type="NCBI Taxonomy" id="117018"/>
    <lineage>
        <taxon>Eukaryota</taxon>
        <taxon>Fungi</taxon>
        <taxon>Dikarya</taxon>
        <taxon>Basidiomycota</taxon>
        <taxon>Agaricomycotina</taxon>
        <taxon>Agaricomycetes</taxon>
        <taxon>Agaricomycetidae</taxon>
        <taxon>Agaricales</taxon>
        <taxon>Tricholomatineae</taxon>
        <taxon>Lyophyllaceae</taxon>
        <taxon>Asterophora</taxon>
    </lineage>
</organism>
<gene>
    <name evidence="2" type="ORF">DXG03_002681</name>
</gene>
<feature type="compositionally biased region" description="Basic residues" evidence="1">
    <location>
        <begin position="1"/>
        <end position="13"/>
    </location>
</feature>
<feature type="compositionally biased region" description="Polar residues" evidence="1">
    <location>
        <begin position="141"/>
        <end position="151"/>
    </location>
</feature>
<dbReference type="EMBL" id="JABCKV010000018">
    <property type="protein sequence ID" value="KAG5646691.1"/>
    <property type="molecule type" value="Genomic_DNA"/>
</dbReference>